<comment type="caution">
    <text evidence="6">The sequence shown here is derived from an EMBL/GenBank/DDBJ whole genome shotgun (WGS) entry which is preliminary data.</text>
</comment>
<evidence type="ECO:0000256" key="5">
    <source>
        <dbReference type="ARBA" id="ARBA00023242"/>
    </source>
</evidence>
<dbReference type="GO" id="GO:0016592">
    <property type="term" value="C:mediator complex"/>
    <property type="evidence" value="ECO:0007669"/>
    <property type="project" value="InterPro"/>
</dbReference>
<sequence>MAAPPATGAQVIANIQNNPRENNSLRSGEDLDKRITQLVRGLISPFQNLLELGIVKETDLNSTAQVGYQMEVETALLIRNAENILTLTRQMQELWLRGHLETLKKDGANEKTEENVKAVAKLIDELIQKRDSLVQGSEEDKES</sequence>
<protein>
    <recommendedName>
        <fullName evidence="8">Mediator of RNA polymerase II transcription subunit 22</fullName>
    </recommendedName>
</protein>
<dbReference type="Pfam" id="PF06179">
    <property type="entry name" value="Med22"/>
    <property type="match status" value="1"/>
</dbReference>
<dbReference type="AlphaFoldDB" id="A0A9P4IJ25"/>
<keyword evidence="7" id="KW-1185">Reference proteome</keyword>
<gene>
    <name evidence="6" type="ORF">NA57DRAFT_54604</name>
</gene>
<keyword evidence="3" id="KW-0805">Transcription regulation</keyword>
<evidence type="ECO:0000313" key="6">
    <source>
        <dbReference type="EMBL" id="KAF2100522.1"/>
    </source>
</evidence>
<evidence type="ECO:0000313" key="7">
    <source>
        <dbReference type="Proteomes" id="UP000799772"/>
    </source>
</evidence>
<reference evidence="6" key="1">
    <citation type="journal article" date="2020" name="Stud. Mycol.">
        <title>101 Dothideomycetes genomes: a test case for predicting lifestyles and emergence of pathogens.</title>
        <authorList>
            <person name="Haridas S."/>
            <person name="Albert R."/>
            <person name="Binder M."/>
            <person name="Bloem J."/>
            <person name="Labutti K."/>
            <person name="Salamov A."/>
            <person name="Andreopoulos B."/>
            <person name="Baker S."/>
            <person name="Barry K."/>
            <person name="Bills G."/>
            <person name="Bluhm B."/>
            <person name="Cannon C."/>
            <person name="Castanera R."/>
            <person name="Culley D."/>
            <person name="Daum C."/>
            <person name="Ezra D."/>
            <person name="Gonzalez J."/>
            <person name="Henrissat B."/>
            <person name="Kuo A."/>
            <person name="Liang C."/>
            <person name="Lipzen A."/>
            <person name="Lutzoni F."/>
            <person name="Magnuson J."/>
            <person name="Mondo S."/>
            <person name="Nolan M."/>
            <person name="Ohm R."/>
            <person name="Pangilinan J."/>
            <person name="Park H.-J."/>
            <person name="Ramirez L."/>
            <person name="Alfaro M."/>
            <person name="Sun H."/>
            <person name="Tritt A."/>
            <person name="Yoshinaga Y."/>
            <person name="Zwiers L.-H."/>
            <person name="Turgeon B."/>
            <person name="Goodwin S."/>
            <person name="Spatafora J."/>
            <person name="Crous P."/>
            <person name="Grigoriev I."/>
        </authorList>
    </citation>
    <scope>NUCLEOTIDE SEQUENCE</scope>
    <source>
        <strain evidence="6">CBS 133067</strain>
    </source>
</reference>
<dbReference type="GO" id="GO:0006357">
    <property type="term" value="P:regulation of transcription by RNA polymerase II"/>
    <property type="evidence" value="ECO:0007669"/>
    <property type="project" value="InterPro"/>
</dbReference>
<organism evidence="6 7">
    <name type="scientific">Rhizodiscina lignyota</name>
    <dbReference type="NCBI Taxonomy" id="1504668"/>
    <lineage>
        <taxon>Eukaryota</taxon>
        <taxon>Fungi</taxon>
        <taxon>Dikarya</taxon>
        <taxon>Ascomycota</taxon>
        <taxon>Pezizomycotina</taxon>
        <taxon>Dothideomycetes</taxon>
        <taxon>Pleosporomycetidae</taxon>
        <taxon>Aulographales</taxon>
        <taxon>Rhizodiscinaceae</taxon>
        <taxon>Rhizodiscina</taxon>
    </lineage>
</organism>
<name>A0A9P4IJ25_9PEZI</name>
<keyword evidence="5" id="KW-0539">Nucleus</keyword>
<evidence type="ECO:0000256" key="4">
    <source>
        <dbReference type="ARBA" id="ARBA00023163"/>
    </source>
</evidence>
<evidence type="ECO:0000256" key="3">
    <source>
        <dbReference type="ARBA" id="ARBA00023015"/>
    </source>
</evidence>
<comment type="subcellular location">
    <subcellularLocation>
        <location evidence="1">Nucleus</location>
    </subcellularLocation>
</comment>
<dbReference type="OrthoDB" id="203279at2759"/>
<evidence type="ECO:0000256" key="1">
    <source>
        <dbReference type="ARBA" id="ARBA00004123"/>
    </source>
</evidence>
<dbReference type="InterPro" id="IPR009332">
    <property type="entry name" value="Med22"/>
</dbReference>
<accession>A0A9P4IJ25</accession>
<keyword evidence="4" id="KW-0804">Transcription</keyword>
<proteinExistence type="inferred from homology"/>
<dbReference type="EMBL" id="ML978124">
    <property type="protein sequence ID" value="KAF2100522.1"/>
    <property type="molecule type" value="Genomic_DNA"/>
</dbReference>
<comment type="similarity">
    <text evidence="2">Belongs to the Mediator complex subunit 22 family.</text>
</comment>
<evidence type="ECO:0000256" key="2">
    <source>
        <dbReference type="ARBA" id="ARBA00005942"/>
    </source>
</evidence>
<evidence type="ECO:0008006" key="8">
    <source>
        <dbReference type="Google" id="ProtNLM"/>
    </source>
</evidence>
<dbReference type="GO" id="GO:0003712">
    <property type="term" value="F:transcription coregulator activity"/>
    <property type="evidence" value="ECO:0007669"/>
    <property type="project" value="InterPro"/>
</dbReference>
<dbReference type="Proteomes" id="UP000799772">
    <property type="component" value="Unassembled WGS sequence"/>
</dbReference>